<dbReference type="Proteomes" id="UP000663829">
    <property type="component" value="Unassembled WGS sequence"/>
</dbReference>
<dbReference type="AlphaFoldDB" id="A0A815SQJ0"/>
<evidence type="ECO:0000313" key="4">
    <source>
        <dbReference type="EMBL" id="CAF4359072.1"/>
    </source>
</evidence>
<dbReference type="EMBL" id="CAJOBC010087631">
    <property type="protein sequence ID" value="CAF4359072.1"/>
    <property type="molecule type" value="Genomic_DNA"/>
</dbReference>
<sequence>MASSVAKKCEICQKAVGSHICPGCKILYCKTDFAQHRRKLTDDMEKVTYEHDLIFENYFAASLSNDKSDVMEGIDKWENETIEKVKIAAEQAREKAVKLINDKRYEGKREFAIISGELCSGKESGDYTELELKRWTEHLKQLKAKMQSSTITLRIQTIDWANVIEVGTNKSTVLSTRKIATSLRGTNEKGGIFLNLSLSDLSNWHIVYETTSLHQTTARELRDIANYCTNKRIIVGAIDAKSANVLTVAAIGPSEVLALHTPRNQPAEHDGVWWYLTPNRSFGFSPTSKIRQYRCDIEKSDGDKRLSWCLDGYHGGYRAGNIDCLTEITEWRKIILCEN</sequence>
<evidence type="ECO:0000313" key="5">
    <source>
        <dbReference type="Proteomes" id="UP000663829"/>
    </source>
</evidence>
<evidence type="ECO:0000313" key="3">
    <source>
        <dbReference type="EMBL" id="CAF4052672.1"/>
    </source>
</evidence>
<accession>A0A815SQJ0</accession>
<dbReference type="Proteomes" id="UP000681722">
    <property type="component" value="Unassembled WGS sequence"/>
</dbReference>
<gene>
    <name evidence="2" type="ORF">GPM918_LOCUS36499</name>
    <name evidence="1" type="ORF">OVA965_LOCUS26015</name>
    <name evidence="4" type="ORF">SRO942_LOCUS37239</name>
    <name evidence="3" type="ORF">TMI583_LOCUS26746</name>
</gene>
<dbReference type="EMBL" id="CAJNOQ010022123">
    <property type="protein sequence ID" value="CAF1496662.1"/>
    <property type="molecule type" value="Genomic_DNA"/>
</dbReference>
<dbReference type="Proteomes" id="UP000677228">
    <property type="component" value="Unassembled WGS sequence"/>
</dbReference>
<evidence type="ECO:0000313" key="1">
    <source>
        <dbReference type="EMBL" id="CAF1245212.1"/>
    </source>
</evidence>
<dbReference type="Proteomes" id="UP000682733">
    <property type="component" value="Unassembled WGS sequence"/>
</dbReference>
<reference evidence="2" key="1">
    <citation type="submission" date="2021-02" db="EMBL/GenBank/DDBJ databases">
        <authorList>
            <person name="Nowell W R."/>
        </authorList>
    </citation>
    <scope>NUCLEOTIDE SEQUENCE</scope>
</reference>
<proteinExistence type="predicted"/>
<name>A0A815SQJ0_9BILA</name>
<comment type="caution">
    <text evidence="2">The sequence shown here is derived from an EMBL/GenBank/DDBJ whole genome shotgun (WGS) entry which is preliminary data.</text>
</comment>
<dbReference type="EMBL" id="CAJNOK010016432">
    <property type="protein sequence ID" value="CAF1245212.1"/>
    <property type="molecule type" value="Genomic_DNA"/>
</dbReference>
<evidence type="ECO:0000313" key="2">
    <source>
        <dbReference type="EMBL" id="CAF1496662.1"/>
    </source>
</evidence>
<dbReference type="EMBL" id="CAJOBA010037980">
    <property type="protein sequence ID" value="CAF4052672.1"/>
    <property type="molecule type" value="Genomic_DNA"/>
</dbReference>
<dbReference type="OrthoDB" id="10043793at2759"/>
<organism evidence="2 5">
    <name type="scientific">Didymodactylos carnosus</name>
    <dbReference type="NCBI Taxonomy" id="1234261"/>
    <lineage>
        <taxon>Eukaryota</taxon>
        <taxon>Metazoa</taxon>
        <taxon>Spiralia</taxon>
        <taxon>Gnathifera</taxon>
        <taxon>Rotifera</taxon>
        <taxon>Eurotatoria</taxon>
        <taxon>Bdelloidea</taxon>
        <taxon>Philodinida</taxon>
        <taxon>Philodinidae</taxon>
        <taxon>Didymodactylos</taxon>
    </lineage>
</organism>
<protein>
    <submittedName>
        <fullName evidence="2">Uncharacterized protein</fullName>
    </submittedName>
</protein>
<keyword evidence="5" id="KW-1185">Reference proteome</keyword>